<dbReference type="EMBL" id="JPXF01000033">
    <property type="protein sequence ID" value="KGJ75984.1"/>
    <property type="molecule type" value="Genomic_DNA"/>
</dbReference>
<reference evidence="2 4" key="1">
    <citation type="submission" date="2014-08" db="EMBL/GenBank/DDBJ databases">
        <authorList>
            <person name="Sisinthy S."/>
        </authorList>
    </citation>
    <scope>NUCLEOTIDE SEQUENCE [LARGE SCALE GENOMIC DNA]</scope>
    <source>
        <strain evidence="2 4">RuG17</strain>
    </source>
</reference>
<name>A0A099JC36_9MICO</name>
<feature type="transmembrane region" description="Helical" evidence="1">
    <location>
        <begin position="41"/>
        <end position="60"/>
    </location>
</feature>
<keyword evidence="1" id="KW-0472">Membrane</keyword>
<dbReference type="eggNOG" id="ENOG502ZNJH">
    <property type="taxonomic scope" value="Bacteria"/>
</dbReference>
<protein>
    <submittedName>
        <fullName evidence="3">Membrane protein YdbS with pleckstrin-like domain</fullName>
    </submittedName>
</protein>
<comment type="caution">
    <text evidence="2">The sequence shown here is derived from an EMBL/GenBank/DDBJ whole genome shotgun (WGS) entry which is preliminary data.</text>
</comment>
<gene>
    <name evidence="3" type="ORF">BJ997_001882</name>
    <name evidence="2" type="ORF">GY21_09395</name>
</gene>
<dbReference type="STRING" id="1001240.GY21_09395"/>
<dbReference type="AlphaFoldDB" id="A0A099JC36"/>
<dbReference type="Pfam" id="PF20447">
    <property type="entry name" value="DUF6704"/>
    <property type="match status" value="1"/>
</dbReference>
<dbReference type="OrthoDB" id="3872677at2"/>
<evidence type="ECO:0000313" key="5">
    <source>
        <dbReference type="Proteomes" id="UP000561726"/>
    </source>
</evidence>
<sequence>MSIDVSDPGHGHSPAAWTAVTIMLLAFTIGTTAFFFELVWLVWASFALLIVGAIVGWVMAKAGYGVGELTAAPHGH</sequence>
<keyword evidence="1" id="KW-1133">Transmembrane helix</keyword>
<keyword evidence="4" id="KW-1185">Reference proteome</keyword>
<reference evidence="3 5" key="2">
    <citation type="submission" date="2020-08" db="EMBL/GenBank/DDBJ databases">
        <title>Sequencing the genomes of 1000 actinobacteria strains.</title>
        <authorList>
            <person name="Klenk H.-P."/>
        </authorList>
    </citation>
    <scope>NUCLEOTIDE SEQUENCE [LARGE SCALE GENOMIC DNA]</scope>
    <source>
        <strain evidence="3 5">DSM 21065</strain>
    </source>
</reference>
<evidence type="ECO:0000313" key="2">
    <source>
        <dbReference type="EMBL" id="KGJ75984.1"/>
    </source>
</evidence>
<evidence type="ECO:0000313" key="4">
    <source>
        <dbReference type="Proteomes" id="UP000029864"/>
    </source>
</evidence>
<dbReference type="RefSeq" id="WP_035836477.1">
    <property type="nucleotide sequence ID" value="NZ_JACHBQ010000001.1"/>
</dbReference>
<organism evidence="2 4">
    <name type="scientific">Cryobacterium roopkundense</name>
    <dbReference type="NCBI Taxonomy" id="1001240"/>
    <lineage>
        <taxon>Bacteria</taxon>
        <taxon>Bacillati</taxon>
        <taxon>Actinomycetota</taxon>
        <taxon>Actinomycetes</taxon>
        <taxon>Micrococcales</taxon>
        <taxon>Microbacteriaceae</taxon>
        <taxon>Cryobacterium</taxon>
    </lineage>
</organism>
<proteinExistence type="predicted"/>
<feature type="transmembrane region" description="Helical" evidence="1">
    <location>
        <begin position="15"/>
        <end position="36"/>
    </location>
</feature>
<dbReference type="Proteomes" id="UP000561726">
    <property type="component" value="Unassembled WGS sequence"/>
</dbReference>
<evidence type="ECO:0000313" key="3">
    <source>
        <dbReference type="EMBL" id="MBB5641334.1"/>
    </source>
</evidence>
<dbReference type="Proteomes" id="UP000029864">
    <property type="component" value="Unassembled WGS sequence"/>
</dbReference>
<accession>A0A099JC36</accession>
<dbReference type="InterPro" id="IPR046550">
    <property type="entry name" value="DUF6704"/>
</dbReference>
<dbReference type="NCBIfam" id="NF041681">
    <property type="entry name" value="HGxxPAAW"/>
    <property type="match status" value="1"/>
</dbReference>
<evidence type="ECO:0000256" key="1">
    <source>
        <dbReference type="SAM" id="Phobius"/>
    </source>
</evidence>
<dbReference type="EMBL" id="JACHBQ010000001">
    <property type="protein sequence ID" value="MBB5641334.1"/>
    <property type="molecule type" value="Genomic_DNA"/>
</dbReference>
<keyword evidence="1" id="KW-0812">Transmembrane</keyword>